<name>A0A7K3WU78_9FLAO</name>
<dbReference type="RefSeq" id="WP_163286690.1">
    <property type="nucleotide sequence ID" value="NZ_JAAGVY010000045.1"/>
</dbReference>
<gene>
    <name evidence="1" type="ORF">G3O08_17185</name>
</gene>
<evidence type="ECO:0000313" key="2">
    <source>
        <dbReference type="Proteomes" id="UP000486602"/>
    </source>
</evidence>
<accession>A0A7K3WU78</accession>
<proteinExistence type="predicted"/>
<sequence>MDNIIVDSNILFSAILNLNSRMGQILINGQEYYDFTPRNTSEQSF</sequence>
<reference evidence="1 2" key="1">
    <citation type="submission" date="2020-02" db="EMBL/GenBank/DDBJ databases">
        <title>Out from the shadows clarifying the taxonomy of the family Cryomorphaceae and related taxa by utilizing the GTDB taxonomic framework.</title>
        <authorList>
            <person name="Bowman J.P."/>
        </authorList>
    </citation>
    <scope>NUCLEOTIDE SEQUENCE [LARGE SCALE GENOMIC DNA]</scope>
    <source>
        <strain evidence="1 2">QSSC 1-22</strain>
    </source>
</reference>
<protein>
    <recommendedName>
        <fullName evidence="3">PIN domain-containing protein</fullName>
    </recommendedName>
</protein>
<comment type="caution">
    <text evidence="1">The sequence shown here is derived from an EMBL/GenBank/DDBJ whole genome shotgun (WGS) entry which is preliminary data.</text>
</comment>
<organism evidence="1 2">
    <name type="scientific">Cryomorpha ignava</name>
    <dbReference type="NCBI Taxonomy" id="101383"/>
    <lineage>
        <taxon>Bacteria</taxon>
        <taxon>Pseudomonadati</taxon>
        <taxon>Bacteroidota</taxon>
        <taxon>Flavobacteriia</taxon>
        <taxon>Flavobacteriales</taxon>
        <taxon>Cryomorphaceae</taxon>
        <taxon>Cryomorpha</taxon>
    </lineage>
</organism>
<evidence type="ECO:0000313" key="1">
    <source>
        <dbReference type="EMBL" id="NEN25233.1"/>
    </source>
</evidence>
<dbReference type="EMBL" id="JAAGVY010000045">
    <property type="protein sequence ID" value="NEN25233.1"/>
    <property type="molecule type" value="Genomic_DNA"/>
</dbReference>
<keyword evidence="2" id="KW-1185">Reference proteome</keyword>
<evidence type="ECO:0008006" key="3">
    <source>
        <dbReference type="Google" id="ProtNLM"/>
    </source>
</evidence>
<dbReference type="Proteomes" id="UP000486602">
    <property type="component" value="Unassembled WGS sequence"/>
</dbReference>
<dbReference type="AlphaFoldDB" id="A0A7K3WU78"/>